<dbReference type="Proteomes" id="UP000190092">
    <property type="component" value="Unassembled WGS sequence"/>
</dbReference>
<dbReference type="InterPro" id="IPR010941">
    <property type="entry name" value="PhaC_N"/>
</dbReference>
<evidence type="ECO:0000313" key="5">
    <source>
        <dbReference type="EMBL" id="SKA12586.1"/>
    </source>
</evidence>
<dbReference type="EMBL" id="FUWJ01000004">
    <property type="protein sequence ID" value="SKA12586.1"/>
    <property type="molecule type" value="Genomic_DNA"/>
</dbReference>
<reference evidence="6" key="1">
    <citation type="submission" date="2017-02" db="EMBL/GenBank/DDBJ databases">
        <authorList>
            <person name="Varghese N."/>
            <person name="Submissions S."/>
        </authorList>
    </citation>
    <scope>NUCLEOTIDE SEQUENCE [LARGE SCALE GENOMIC DNA]</scope>
    <source>
        <strain evidence="6">ATCC 27094</strain>
    </source>
</reference>
<dbReference type="InterPro" id="IPR022211">
    <property type="entry name" value="PHBC_N"/>
</dbReference>
<dbReference type="STRING" id="225324.SAMN02745126_03701"/>
<dbReference type="InterPro" id="IPR051321">
    <property type="entry name" value="PHA/PHB_synthase"/>
</dbReference>
<sequence length="581" mass="64178">MSRPARSSGATPGEYMDRSLHAALARWTLGLSPAAVGAAYLDWAVHLAACPGKRFDLLGEAAKQMARFANYSWAASLQSPPPTIVEPLPQDRRFAGAGWQHWPFNILSQGFLLQEQWWQAATSNVRGVSRHHEAMVQFGARQILDTLSPSNFLPTNPELLARTASEGGTNLLHGLQHMAEDWQRQVTHQPPVGADEFKVGVNLATSPGKVVLRNRLIELIQYAPRTEKVRPEPILIVPAWIMKYYILDLSETDSLVRYLTEQGFTVFMISWKNPGPAERDLGMEDYRTLGVMAALDAISAIVPSVKVHALGYCLGGTLLTIAAATMAREGDQRLKSVTLLAAQVDFSEAGELTLFIDESQVAFLEDMMWEQGGLDASQMAGTFRLLRSNDLLWSYIQRNYLLAERPPLNDLMAWNADATRMPYRMHSEYLRHLFLDNDLAEGRYLTGGKPVAISDIRVPIFAVGTEWDHVAPWRSTYKIHLLADCAITYVLTVGGHNAGIVSAIDRPNRSYRIATRDAGGAYLDPDRWLDEATRHEGSWWPALTAWLGAHSGEPVAPPALGAAEAGYPPIGDAPGTYVLET</sequence>
<dbReference type="OrthoDB" id="7208816at2"/>
<dbReference type="Pfam" id="PF12551">
    <property type="entry name" value="PHBC_N"/>
    <property type="match status" value="1"/>
</dbReference>
<gene>
    <name evidence="5" type="ORF">SAMN02745126_03701</name>
</gene>
<keyword evidence="2" id="KW-0012">Acyltransferase</keyword>
<dbReference type="PANTHER" id="PTHR36837">
    <property type="entry name" value="POLY(3-HYDROXYALKANOATE) POLYMERASE SUBUNIT PHAC"/>
    <property type="match status" value="1"/>
</dbReference>
<dbReference type="SUPFAM" id="SSF53474">
    <property type="entry name" value="alpha/beta-Hydrolases"/>
    <property type="match status" value="1"/>
</dbReference>
<name>A0A1T4R9U6_9HYPH</name>
<protein>
    <submittedName>
        <fullName evidence="5">Polyhydroxyalkanoate synthase</fullName>
    </submittedName>
</protein>
<keyword evidence="6" id="KW-1185">Reference proteome</keyword>
<keyword evidence="1" id="KW-0808">Transferase</keyword>
<evidence type="ECO:0000259" key="4">
    <source>
        <dbReference type="Pfam" id="PF12551"/>
    </source>
</evidence>
<organism evidence="5 6">
    <name type="scientific">Enhydrobacter aerosaccus</name>
    <dbReference type="NCBI Taxonomy" id="225324"/>
    <lineage>
        <taxon>Bacteria</taxon>
        <taxon>Pseudomonadati</taxon>
        <taxon>Pseudomonadota</taxon>
        <taxon>Alphaproteobacteria</taxon>
        <taxon>Hyphomicrobiales</taxon>
        <taxon>Enhydrobacter</taxon>
    </lineage>
</organism>
<dbReference type="PANTHER" id="PTHR36837:SF5">
    <property type="entry name" value="POLY-3-HYDROXYBUTYRATE SYNTHASE"/>
    <property type="match status" value="1"/>
</dbReference>
<dbReference type="AlphaFoldDB" id="A0A1T4R9U6"/>
<evidence type="ECO:0000259" key="3">
    <source>
        <dbReference type="Pfam" id="PF07167"/>
    </source>
</evidence>
<feature type="domain" description="Poly-beta-hydroxybutyrate polymerase N-terminal" evidence="3">
    <location>
        <begin position="90"/>
        <end position="259"/>
    </location>
</feature>
<evidence type="ECO:0000313" key="6">
    <source>
        <dbReference type="Proteomes" id="UP000190092"/>
    </source>
</evidence>
<dbReference type="Gene3D" id="3.40.50.1820">
    <property type="entry name" value="alpha/beta hydrolase"/>
    <property type="match status" value="1"/>
</dbReference>
<dbReference type="GO" id="GO:0042619">
    <property type="term" value="P:poly-hydroxybutyrate biosynthetic process"/>
    <property type="evidence" value="ECO:0007669"/>
    <property type="project" value="InterPro"/>
</dbReference>
<dbReference type="InterPro" id="IPR029058">
    <property type="entry name" value="AB_hydrolase_fold"/>
</dbReference>
<dbReference type="GO" id="GO:0016746">
    <property type="term" value="F:acyltransferase activity"/>
    <property type="evidence" value="ECO:0007669"/>
    <property type="project" value="UniProtKB-KW"/>
</dbReference>
<proteinExistence type="predicted"/>
<feature type="domain" description="Poly-beta-hydroxybutyrate polymerase N-terminal" evidence="4">
    <location>
        <begin position="14"/>
        <end position="53"/>
    </location>
</feature>
<evidence type="ECO:0000256" key="2">
    <source>
        <dbReference type="ARBA" id="ARBA00023315"/>
    </source>
</evidence>
<evidence type="ECO:0000256" key="1">
    <source>
        <dbReference type="ARBA" id="ARBA00022679"/>
    </source>
</evidence>
<dbReference type="Pfam" id="PF07167">
    <property type="entry name" value="PhaC_N"/>
    <property type="match status" value="1"/>
</dbReference>
<accession>A0A1T4R9U6</accession>